<dbReference type="PROSITE" id="PS50949">
    <property type="entry name" value="HTH_GNTR"/>
    <property type="match status" value="1"/>
</dbReference>
<evidence type="ECO:0000256" key="3">
    <source>
        <dbReference type="ARBA" id="ARBA00023015"/>
    </source>
</evidence>
<dbReference type="RefSeq" id="WP_010887486.1">
    <property type="nucleotide sequence ID" value="NC_001263.1"/>
</dbReference>
<dbReference type="PANTHER" id="PTHR46577">
    <property type="entry name" value="HTH-TYPE TRANSCRIPTIONAL REGULATORY PROTEIN GABR"/>
    <property type="match status" value="1"/>
</dbReference>
<feature type="domain" description="HTH gntR-type" evidence="6">
    <location>
        <begin position="16"/>
        <end position="84"/>
    </location>
</feature>
<keyword evidence="8" id="KW-1185">Reference proteome</keyword>
<dbReference type="FunCoup" id="Q9RW29">
    <property type="interactions" value="92"/>
</dbReference>
<dbReference type="OrthoDB" id="9808770at2"/>
<dbReference type="Pfam" id="PF00155">
    <property type="entry name" value="Aminotran_1_2"/>
    <property type="match status" value="1"/>
</dbReference>
<dbReference type="AlphaFoldDB" id="Q9RW29"/>
<dbReference type="CDD" id="cd07377">
    <property type="entry name" value="WHTH_GntR"/>
    <property type="match status" value="1"/>
</dbReference>
<dbReference type="InterPro" id="IPR051446">
    <property type="entry name" value="HTH_trans_reg/aminotransferase"/>
</dbReference>
<dbReference type="EMBL" id="AE000513">
    <property type="protein sequence ID" value="AAF10417.1"/>
    <property type="molecule type" value="Genomic_DNA"/>
</dbReference>
<keyword evidence="3" id="KW-0805">Transcription regulation</keyword>
<dbReference type="Proteomes" id="UP000002524">
    <property type="component" value="Chromosome 1"/>
</dbReference>
<dbReference type="SMART" id="SM00345">
    <property type="entry name" value="HTH_GNTR"/>
    <property type="match status" value="1"/>
</dbReference>
<accession>Q9RW29</accession>
<dbReference type="GO" id="GO:0030170">
    <property type="term" value="F:pyridoxal phosphate binding"/>
    <property type="evidence" value="ECO:0007669"/>
    <property type="project" value="InterPro"/>
</dbReference>
<evidence type="ECO:0000256" key="1">
    <source>
        <dbReference type="ARBA" id="ARBA00005384"/>
    </source>
</evidence>
<evidence type="ECO:0000256" key="5">
    <source>
        <dbReference type="ARBA" id="ARBA00023163"/>
    </source>
</evidence>
<reference evidence="7 8" key="1">
    <citation type="journal article" date="1999" name="Science">
        <title>Genome sequence of the radioresistant bacterium Deinococcus radiodurans R1.</title>
        <authorList>
            <person name="White O."/>
            <person name="Eisen J.A."/>
            <person name="Heidelberg J.F."/>
            <person name="Hickey E.K."/>
            <person name="Peterson J.D."/>
            <person name="Dodson R.J."/>
            <person name="Haft D.H."/>
            <person name="Gwinn M.L."/>
            <person name="Nelson W.C."/>
            <person name="Richardson D.L."/>
            <person name="Moffat K.S."/>
            <person name="Qin H."/>
            <person name="Jiang L."/>
            <person name="Pamphile W."/>
            <person name="Crosby M."/>
            <person name="Shen M."/>
            <person name="Vamathevan J.J."/>
            <person name="Lam P."/>
            <person name="McDonald L."/>
            <person name="Utterback T."/>
            <person name="Zalewski C."/>
            <person name="Makarova K.S."/>
            <person name="Aravind L."/>
            <person name="Daly M.J."/>
            <person name="Minton K.W."/>
            <person name="Fleischmann R.D."/>
            <person name="Ketchum K.A."/>
            <person name="Nelson K.E."/>
            <person name="Salzberg S."/>
            <person name="Smith H.O."/>
            <person name="Venter J.C."/>
            <person name="Fraser C.M."/>
        </authorList>
    </citation>
    <scope>NUCLEOTIDE SEQUENCE [LARGE SCALE GENOMIC DNA]</scope>
    <source>
        <strain evidence="8">ATCC 13939 / DSM 20539 / JCM 16871 / LMG 4051 / NBRC 15346 / NCIMB 9279 / R1 / VKM B-1422</strain>
    </source>
</reference>
<sequence length="477" mass="50435">MPDLPFAVTLNRAGPSPIHLQLAAQLREAALAGQLLPGSLLPGTRTLARDLGVTRGVVEAAYALLSADGTLQGEVGRGTRVSRGVGRTAQAAAPSPAWFAPRVPSPGMHSDERPGLHFRTGVTSAAMLNAQAWKRAWAYAARQPVGGGYADAAGLPELRAAVSAFVGRSRGLAATPDTLLLTAGTLQSLGLLARAVLPAGATVLFENPGYRAGRAVLEGAGLRLVPLPVDEDGPVVDNLPPAHAVYVTPSHQFPLGSRLSLPRRLALLAWAERQGALILEDDYDGEFRYDVPPLPPLASLDTARRVVYLGTFSKVLSPALRTGFVVAAPALLAALSHERALTDGGHAPALQHALLHLLTSGEVDRHVRRARRWHAQVREALTAELSPLAPLATLRGIEAGLHVCLHLAPPLDAETVAQELAERGVYVETLRTFTFTEPPKNALVLGYGGLTVKEAQAGARRIREVVEAYSAGRKKSR</sequence>
<dbReference type="GO" id="GO:0003677">
    <property type="term" value="F:DNA binding"/>
    <property type="evidence" value="ECO:0007669"/>
    <property type="project" value="UniProtKB-KW"/>
</dbReference>
<dbReference type="SUPFAM" id="SSF53383">
    <property type="entry name" value="PLP-dependent transferases"/>
    <property type="match status" value="1"/>
</dbReference>
<evidence type="ECO:0000256" key="2">
    <source>
        <dbReference type="ARBA" id="ARBA00022898"/>
    </source>
</evidence>
<dbReference type="InterPro" id="IPR000524">
    <property type="entry name" value="Tscrpt_reg_HTH_GntR"/>
</dbReference>
<dbReference type="PIR" id="D75469">
    <property type="entry name" value="D75469"/>
</dbReference>
<dbReference type="Gene3D" id="3.40.640.10">
    <property type="entry name" value="Type I PLP-dependent aspartate aminotransferase-like (Major domain)"/>
    <property type="match status" value="1"/>
</dbReference>
<dbReference type="InterPro" id="IPR015421">
    <property type="entry name" value="PyrdxlP-dep_Trfase_major"/>
</dbReference>
<protein>
    <submittedName>
        <fullName evidence="7">Regulatory protein MocR, putative</fullName>
    </submittedName>
</protein>
<dbReference type="GeneID" id="69517085"/>
<dbReference type="InterPro" id="IPR036388">
    <property type="entry name" value="WH-like_DNA-bd_sf"/>
</dbReference>
<organism evidence="7 8">
    <name type="scientific">Deinococcus radiodurans (strain ATCC 13939 / DSM 20539 / JCM 16871 / CCUG 27074 / LMG 4051 / NBRC 15346 / NCIMB 9279 / VKM B-1422 / R1)</name>
    <dbReference type="NCBI Taxonomy" id="243230"/>
    <lineage>
        <taxon>Bacteria</taxon>
        <taxon>Thermotogati</taxon>
        <taxon>Deinococcota</taxon>
        <taxon>Deinococci</taxon>
        <taxon>Deinococcales</taxon>
        <taxon>Deinococcaceae</taxon>
        <taxon>Deinococcus</taxon>
    </lineage>
</organism>
<dbReference type="KEGG" id="dra:DR_0840"/>
<dbReference type="PaxDb" id="243230-DR_0840"/>
<proteinExistence type="inferred from homology"/>
<evidence type="ECO:0000313" key="8">
    <source>
        <dbReference type="Proteomes" id="UP000002524"/>
    </source>
</evidence>
<comment type="similarity">
    <text evidence="1">In the C-terminal section; belongs to the class-I pyridoxal-phosphate-dependent aminotransferase family.</text>
</comment>
<dbReference type="GO" id="GO:0003700">
    <property type="term" value="F:DNA-binding transcription factor activity"/>
    <property type="evidence" value="ECO:0007669"/>
    <property type="project" value="InterPro"/>
</dbReference>
<evidence type="ECO:0000259" key="6">
    <source>
        <dbReference type="PROSITE" id="PS50949"/>
    </source>
</evidence>
<keyword evidence="4" id="KW-0238">DNA-binding</keyword>
<dbReference type="SUPFAM" id="SSF46785">
    <property type="entry name" value="Winged helix' DNA-binding domain"/>
    <property type="match status" value="1"/>
</dbReference>
<keyword evidence="5" id="KW-0804">Transcription</keyword>
<evidence type="ECO:0000313" key="7">
    <source>
        <dbReference type="EMBL" id="AAF10417.1"/>
    </source>
</evidence>
<dbReference type="PANTHER" id="PTHR46577:SF1">
    <property type="entry name" value="HTH-TYPE TRANSCRIPTIONAL REGULATORY PROTEIN GABR"/>
    <property type="match status" value="1"/>
</dbReference>
<dbReference type="EnsemblBacteria" id="AAF10417">
    <property type="protein sequence ID" value="AAF10417"/>
    <property type="gene ID" value="DR_0840"/>
</dbReference>
<gene>
    <name evidence="7" type="ordered locus">DR_0840</name>
</gene>
<dbReference type="STRING" id="243230.DR_0840"/>
<dbReference type="eggNOG" id="COG1167">
    <property type="taxonomic scope" value="Bacteria"/>
</dbReference>
<dbReference type="Gene3D" id="1.10.10.10">
    <property type="entry name" value="Winged helix-like DNA-binding domain superfamily/Winged helix DNA-binding domain"/>
    <property type="match status" value="1"/>
</dbReference>
<evidence type="ECO:0000256" key="4">
    <source>
        <dbReference type="ARBA" id="ARBA00023125"/>
    </source>
</evidence>
<dbReference type="Pfam" id="PF00392">
    <property type="entry name" value="GntR"/>
    <property type="match status" value="1"/>
</dbReference>
<keyword evidence="2" id="KW-0663">Pyridoxal phosphate</keyword>
<dbReference type="InParanoid" id="Q9RW29"/>
<dbReference type="CDD" id="cd00609">
    <property type="entry name" value="AAT_like"/>
    <property type="match status" value="1"/>
</dbReference>
<dbReference type="InterPro" id="IPR036390">
    <property type="entry name" value="WH_DNA-bd_sf"/>
</dbReference>
<dbReference type="HOGENOM" id="CLU_017584_0_1_0"/>
<name>Q9RW29_DEIRA</name>
<dbReference type="PATRIC" id="fig|243230.17.peg.1023"/>
<dbReference type="InterPro" id="IPR015424">
    <property type="entry name" value="PyrdxlP-dep_Trfase"/>
</dbReference>
<dbReference type="InterPro" id="IPR004839">
    <property type="entry name" value="Aminotransferase_I/II_large"/>
</dbReference>